<feature type="active site" evidence="5">
    <location>
        <position position="434"/>
    </location>
</feature>
<feature type="binding site" evidence="4">
    <location>
        <position position="308"/>
    </location>
    <ligand>
        <name>S-adenosyl-L-methionine</name>
        <dbReference type="ChEBI" id="CHEBI:59789"/>
    </ligand>
</feature>
<dbReference type="STRING" id="908615.SAMN05421540_104220"/>
<dbReference type="PROSITE" id="PS01230">
    <property type="entry name" value="TRMA_1"/>
    <property type="match status" value="1"/>
</dbReference>
<dbReference type="Pfam" id="PF05958">
    <property type="entry name" value="tRNA_U5-meth_tr"/>
    <property type="match status" value="1"/>
</dbReference>
<feature type="binding site" evidence="4">
    <location>
        <position position="358"/>
    </location>
    <ligand>
        <name>S-adenosyl-L-methionine</name>
        <dbReference type="ChEBI" id="CHEBI:59789"/>
    </ligand>
</feature>
<dbReference type="InterPro" id="IPR030391">
    <property type="entry name" value="MeTrfase_TrmA_CS"/>
</dbReference>
<dbReference type="GO" id="GO:0070041">
    <property type="term" value="F:rRNA (uridine-C5-)-methyltransferase activity"/>
    <property type="evidence" value="ECO:0007669"/>
    <property type="project" value="TreeGrafter"/>
</dbReference>
<evidence type="ECO:0000256" key="1">
    <source>
        <dbReference type="ARBA" id="ARBA00022603"/>
    </source>
</evidence>
<protein>
    <submittedName>
        <fullName evidence="7">23S rRNA (Uracil1939-C5)-methyltransferase</fullName>
    </submittedName>
</protein>
<proteinExistence type="inferred from homology"/>
<dbReference type="InterPro" id="IPR010280">
    <property type="entry name" value="U5_MeTrfase_fam"/>
</dbReference>
<evidence type="ECO:0000313" key="8">
    <source>
        <dbReference type="Proteomes" id="UP000198820"/>
    </source>
</evidence>
<gene>
    <name evidence="7" type="ORF">SAMN05421540_104220</name>
</gene>
<keyword evidence="1 4" id="KW-0489">Methyltransferase</keyword>
<evidence type="ECO:0000256" key="5">
    <source>
        <dbReference type="PROSITE-ProRule" id="PRU10015"/>
    </source>
</evidence>
<dbReference type="EMBL" id="FNQF01000004">
    <property type="protein sequence ID" value="SEA27562.1"/>
    <property type="molecule type" value="Genomic_DNA"/>
</dbReference>
<dbReference type="AlphaFoldDB" id="A0A1H3ZW89"/>
<dbReference type="PANTHER" id="PTHR11061:SF30">
    <property type="entry name" value="TRNA (URACIL(54)-C(5))-METHYLTRANSFERASE"/>
    <property type="match status" value="1"/>
</dbReference>
<dbReference type="InterPro" id="IPR012340">
    <property type="entry name" value="NA-bd_OB-fold"/>
</dbReference>
<reference evidence="7 8" key="1">
    <citation type="submission" date="2016-10" db="EMBL/GenBank/DDBJ databases">
        <authorList>
            <person name="de Groot N.N."/>
        </authorList>
    </citation>
    <scope>NUCLEOTIDE SEQUENCE [LARGE SCALE GENOMIC DNA]</scope>
    <source>
        <strain evidence="7 8">DSM 23581</strain>
    </source>
</reference>
<dbReference type="FunFam" id="3.40.50.150:FF:000009">
    <property type="entry name" value="23S rRNA (Uracil(1939)-C(5))-methyltransferase RlmD"/>
    <property type="match status" value="1"/>
</dbReference>
<keyword evidence="3 4" id="KW-0949">S-adenosyl-L-methionine</keyword>
<dbReference type="InterPro" id="IPR002792">
    <property type="entry name" value="TRAM_dom"/>
</dbReference>
<evidence type="ECO:0000259" key="6">
    <source>
        <dbReference type="PROSITE" id="PS50926"/>
    </source>
</evidence>
<dbReference type="SUPFAM" id="SSF50249">
    <property type="entry name" value="Nucleic acid-binding proteins"/>
    <property type="match status" value="1"/>
</dbReference>
<dbReference type="GO" id="GO:0070475">
    <property type="term" value="P:rRNA base methylation"/>
    <property type="evidence" value="ECO:0007669"/>
    <property type="project" value="TreeGrafter"/>
</dbReference>
<evidence type="ECO:0000256" key="4">
    <source>
        <dbReference type="PROSITE-ProRule" id="PRU01024"/>
    </source>
</evidence>
<organism evidence="7 8">
    <name type="scientific">Psychroflexus halocasei</name>
    <dbReference type="NCBI Taxonomy" id="908615"/>
    <lineage>
        <taxon>Bacteria</taxon>
        <taxon>Pseudomonadati</taxon>
        <taxon>Bacteroidota</taxon>
        <taxon>Flavobacteriia</taxon>
        <taxon>Flavobacteriales</taxon>
        <taxon>Flavobacteriaceae</taxon>
        <taxon>Psychroflexus</taxon>
    </lineage>
</organism>
<dbReference type="Gene3D" id="2.40.50.140">
    <property type="entry name" value="Nucleic acid-binding proteins"/>
    <property type="match status" value="1"/>
</dbReference>
<dbReference type="PROSITE" id="PS51687">
    <property type="entry name" value="SAM_MT_RNA_M5U"/>
    <property type="match status" value="1"/>
</dbReference>
<keyword evidence="8" id="KW-1185">Reference proteome</keyword>
<dbReference type="CDD" id="cd02440">
    <property type="entry name" value="AdoMet_MTases"/>
    <property type="match status" value="1"/>
</dbReference>
<sequence>MPYFCGMARKKNKRKSFEDIEVIDAGSKGKGIGKAPDGRVLIIDKVVPGDIVNVQTYKKRKAYYQAKPTEIVKASDKRTEPVCQHFGVCGGCKWQNMAYEHQLFYKQKEVEENLNRIGKIDLPETQPILGSQEIYFYRNKMEFSFSDSRWLTEDEINSEETINDKNALGFHIPGMWDKILNIEKCHLQADPSNDLRNKVRDFADQNNLEFFNPRHKTGLLRTMMIRTTSTGETMVLIQFYDDLKEERELLLDYIKDEFPHLTSLLYVINQKANDTIYDQEIVCYASRDHIFESMEGLKFKITAKSFYQTNSEQAYELYKITRDYADLKGDELVYDLYTGTGTIAQFVAKKAKKVVGIEAVPDAIEAAKENAKANGIDNTSFFAGDMRKVFTDEFIAKNGQPNVIITDPPREGMHADVVAQILKLAPEKIVYVSCNSATQARDLALLDSLYKVDKVQPVDMFPQTHHVENVVRLSLK</sequence>
<dbReference type="PROSITE" id="PS50926">
    <property type="entry name" value="TRAM"/>
    <property type="match status" value="1"/>
</dbReference>
<comment type="similarity">
    <text evidence="4">Belongs to the class I-like SAM-binding methyltransferase superfamily. RNA M5U methyltransferase family.</text>
</comment>
<evidence type="ECO:0000256" key="2">
    <source>
        <dbReference type="ARBA" id="ARBA00022679"/>
    </source>
</evidence>
<feature type="domain" description="TRAM" evidence="6">
    <location>
        <begin position="10"/>
        <end position="70"/>
    </location>
</feature>
<dbReference type="InterPro" id="IPR030390">
    <property type="entry name" value="MeTrfase_TrmA_AS"/>
</dbReference>
<dbReference type="PANTHER" id="PTHR11061">
    <property type="entry name" value="RNA M5U METHYLTRANSFERASE"/>
    <property type="match status" value="1"/>
</dbReference>
<keyword evidence="2 4" id="KW-0808">Transferase</keyword>
<evidence type="ECO:0000256" key="3">
    <source>
        <dbReference type="ARBA" id="ARBA00022691"/>
    </source>
</evidence>
<evidence type="ECO:0000313" key="7">
    <source>
        <dbReference type="EMBL" id="SEA27562.1"/>
    </source>
</evidence>
<feature type="active site" description="Nucleophile" evidence="4">
    <location>
        <position position="434"/>
    </location>
</feature>
<dbReference type="PROSITE" id="PS01231">
    <property type="entry name" value="TRMA_2"/>
    <property type="match status" value="1"/>
</dbReference>
<dbReference type="Gene3D" id="3.40.50.150">
    <property type="entry name" value="Vaccinia Virus protein VP39"/>
    <property type="match status" value="1"/>
</dbReference>
<dbReference type="InterPro" id="IPR029063">
    <property type="entry name" value="SAM-dependent_MTases_sf"/>
</dbReference>
<dbReference type="SUPFAM" id="SSF53335">
    <property type="entry name" value="S-adenosyl-L-methionine-dependent methyltransferases"/>
    <property type="match status" value="1"/>
</dbReference>
<dbReference type="NCBIfam" id="TIGR00479">
    <property type="entry name" value="rumA"/>
    <property type="match status" value="1"/>
</dbReference>
<accession>A0A1H3ZW89</accession>
<dbReference type="Proteomes" id="UP000198820">
    <property type="component" value="Unassembled WGS sequence"/>
</dbReference>
<dbReference type="Gene3D" id="2.40.50.1070">
    <property type="match status" value="1"/>
</dbReference>
<name>A0A1H3ZW89_9FLAO</name>
<feature type="binding site" evidence="4">
    <location>
        <position position="407"/>
    </location>
    <ligand>
        <name>S-adenosyl-L-methionine</name>
        <dbReference type="ChEBI" id="CHEBI:59789"/>
    </ligand>
</feature>
<feature type="binding site" evidence="4">
    <location>
        <position position="337"/>
    </location>
    <ligand>
        <name>S-adenosyl-L-methionine</name>
        <dbReference type="ChEBI" id="CHEBI:59789"/>
    </ligand>
</feature>